<evidence type="ECO:0000313" key="14">
    <source>
        <dbReference type="Proteomes" id="UP000663868"/>
    </source>
</evidence>
<feature type="compositionally biased region" description="Polar residues" evidence="10">
    <location>
        <begin position="315"/>
        <end position="330"/>
    </location>
</feature>
<evidence type="ECO:0000256" key="4">
    <source>
        <dbReference type="ARBA" id="ARBA00023015"/>
    </source>
</evidence>
<keyword evidence="5 9" id="KW-0238">DNA-binding</keyword>
<dbReference type="SMART" id="SM00398">
    <property type="entry name" value="HMG"/>
    <property type="match status" value="1"/>
</dbReference>
<dbReference type="InterPro" id="IPR009071">
    <property type="entry name" value="HMG_box_dom"/>
</dbReference>
<feature type="region of interest" description="Disordered" evidence="10">
    <location>
        <begin position="315"/>
        <end position="334"/>
    </location>
</feature>
<keyword evidence="7" id="KW-0804">Transcription</keyword>
<dbReference type="GO" id="GO:0060070">
    <property type="term" value="P:canonical Wnt signaling pathway"/>
    <property type="evidence" value="ECO:0007669"/>
    <property type="project" value="TreeGrafter"/>
</dbReference>
<keyword evidence="4" id="KW-0805">Transcription regulation</keyword>
<evidence type="ECO:0000256" key="9">
    <source>
        <dbReference type="PROSITE-ProRule" id="PRU00267"/>
    </source>
</evidence>
<comment type="subcellular location">
    <subcellularLocation>
        <location evidence="1">Nucleus</location>
    </subcellularLocation>
</comment>
<dbReference type="AlphaFoldDB" id="A0A818VF47"/>
<accession>A0A818VF47</accession>
<dbReference type="SUPFAM" id="SSF47095">
    <property type="entry name" value="HMG-box"/>
    <property type="match status" value="1"/>
</dbReference>
<name>A0A818VF47_9BILA</name>
<feature type="DNA-binding region" description="HMG box" evidence="9">
    <location>
        <begin position="175"/>
        <end position="243"/>
    </location>
</feature>
<reference evidence="13" key="1">
    <citation type="submission" date="2021-02" db="EMBL/GenBank/DDBJ databases">
        <authorList>
            <person name="Nowell W R."/>
        </authorList>
    </citation>
    <scope>NUCLEOTIDE SEQUENCE</scope>
</reference>
<evidence type="ECO:0000256" key="5">
    <source>
        <dbReference type="ARBA" id="ARBA00023125"/>
    </source>
</evidence>
<evidence type="ECO:0000256" key="8">
    <source>
        <dbReference type="ARBA" id="ARBA00023242"/>
    </source>
</evidence>
<evidence type="ECO:0000256" key="1">
    <source>
        <dbReference type="ARBA" id="ARBA00004123"/>
    </source>
</evidence>
<keyword evidence="3" id="KW-0879">Wnt signaling pathway</keyword>
<dbReference type="Proteomes" id="UP000663868">
    <property type="component" value="Unassembled WGS sequence"/>
</dbReference>
<dbReference type="Proteomes" id="UP000663860">
    <property type="component" value="Unassembled WGS sequence"/>
</dbReference>
<evidence type="ECO:0000256" key="10">
    <source>
        <dbReference type="SAM" id="MobiDB-lite"/>
    </source>
</evidence>
<dbReference type="Pfam" id="PF00505">
    <property type="entry name" value="HMG_box"/>
    <property type="match status" value="1"/>
</dbReference>
<dbReference type="InterPro" id="IPR036910">
    <property type="entry name" value="HMG_box_dom_sf"/>
</dbReference>
<evidence type="ECO:0000313" key="13">
    <source>
        <dbReference type="EMBL" id="CAF3711505.1"/>
    </source>
</evidence>
<dbReference type="PANTHER" id="PTHR10373">
    <property type="entry name" value="TRANSCRIPTION FACTOR 7 FAMILY MEMBER"/>
    <property type="match status" value="1"/>
</dbReference>
<dbReference type="PANTHER" id="PTHR10373:SF38">
    <property type="entry name" value="PROTEIN PANGOLIN, ISOFORM J"/>
    <property type="match status" value="1"/>
</dbReference>
<organism evidence="13 14">
    <name type="scientific">Adineta steineri</name>
    <dbReference type="NCBI Taxonomy" id="433720"/>
    <lineage>
        <taxon>Eukaryota</taxon>
        <taxon>Metazoa</taxon>
        <taxon>Spiralia</taxon>
        <taxon>Gnathifera</taxon>
        <taxon>Rotifera</taxon>
        <taxon>Eurotatoria</taxon>
        <taxon>Bdelloidea</taxon>
        <taxon>Adinetida</taxon>
        <taxon>Adinetidae</taxon>
        <taxon>Adineta</taxon>
    </lineage>
</organism>
<dbReference type="FunFam" id="1.10.30.10:FF:000001">
    <property type="entry name" value="transcription factor 7 isoform X2"/>
    <property type="match status" value="1"/>
</dbReference>
<gene>
    <name evidence="12" type="ORF">IZO911_LOCUS34995</name>
    <name evidence="13" type="ORF">KXQ929_LOCUS11769</name>
</gene>
<dbReference type="GO" id="GO:0000785">
    <property type="term" value="C:chromatin"/>
    <property type="evidence" value="ECO:0007669"/>
    <property type="project" value="TreeGrafter"/>
</dbReference>
<dbReference type="EMBL" id="CAJOBB010000588">
    <property type="protein sequence ID" value="CAF3711505.1"/>
    <property type="molecule type" value="Genomic_DNA"/>
</dbReference>
<comment type="caution">
    <text evidence="13">The sequence shown here is derived from an EMBL/GenBank/DDBJ whole genome shotgun (WGS) entry which is preliminary data.</text>
</comment>
<keyword evidence="6" id="KW-0010">Activator</keyword>
<evidence type="ECO:0000256" key="2">
    <source>
        <dbReference type="ARBA" id="ARBA00006569"/>
    </source>
</evidence>
<comment type="similarity">
    <text evidence="2">Belongs to the TCF/LEF family.</text>
</comment>
<dbReference type="GO" id="GO:0000981">
    <property type="term" value="F:DNA-binding transcription factor activity, RNA polymerase II-specific"/>
    <property type="evidence" value="ECO:0007669"/>
    <property type="project" value="TreeGrafter"/>
</dbReference>
<dbReference type="Gene3D" id="1.10.30.10">
    <property type="entry name" value="High mobility group box domain"/>
    <property type="match status" value="1"/>
</dbReference>
<feature type="domain" description="HMG box" evidence="11">
    <location>
        <begin position="175"/>
        <end position="243"/>
    </location>
</feature>
<evidence type="ECO:0000259" key="11">
    <source>
        <dbReference type="PROSITE" id="PS50118"/>
    </source>
</evidence>
<sequence length="375" mass="42749">MVSSTNQSSSKKKSLPTNDNKIKTEAENDEIKIFSASSILKNEPDADIEDRLSPVVEEPTSPNRINTVNNNISGLYTFPFLYPYFMTAAAQANASNLLTVNTSADGHTNNLFGSVPMSSFPFPGMPFAPEMMNPSFAPNFFNPFGGIPVSSNQSSVPSRNVNVSHEKIRSKKPHIKKPLNAFMIYMKEQRAHIVEESALKESSAINKYLGQKWKELARSEQDKYYVLAKEERNRHLQMYPNWSARDNYGLKKKRQSVVIEKKLPQKNKNSVQYENDPKKCRARFGLEGINQWCKHCRRKKKCTRFLEDDPITTNQRTLSNTVSSPDATQSDNDDILSRQIDSIEDDHNDSNEENKQQFQLKPSTLPSYFAPNFLY</sequence>
<evidence type="ECO:0000256" key="3">
    <source>
        <dbReference type="ARBA" id="ARBA00022687"/>
    </source>
</evidence>
<dbReference type="SMART" id="SM01366">
    <property type="entry name" value="c-clamp"/>
    <property type="match status" value="1"/>
</dbReference>
<dbReference type="GO" id="GO:0000978">
    <property type="term" value="F:RNA polymerase II cis-regulatory region sequence-specific DNA binding"/>
    <property type="evidence" value="ECO:0007669"/>
    <property type="project" value="TreeGrafter"/>
</dbReference>
<evidence type="ECO:0000313" key="12">
    <source>
        <dbReference type="EMBL" id="CAF1318215.1"/>
    </source>
</evidence>
<dbReference type="EMBL" id="CAJNOE010000719">
    <property type="protein sequence ID" value="CAF1318215.1"/>
    <property type="molecule type" value="Genomic_DNA"/>
</dbReference>
<protein>
    <recommendedName>
        <fullName evidence="11">HMG box domain-containing protein</fullName>
    </recommendedName>
</protein>
<keyword evidence="8 9" id="KW-0539">Nucleus</keyword>
<dbReference type="InterPro" id="IPR024940">
    <property type="entry name" value="TCF/LEF"/>
</dbReference>
<evidence type="ECO:0000256" key="6">
    <source>
        <dbReference type="ARBA" id="ARBA00023159"/>
    </source>
</evidence>
<evidence type="ECO:0000256" key="7">
    <source>
        <dbReference type="ARBA" id="ARBA00023163"/>
    </source>
</evidence>
<dbReference type="CDD" id="cd21996">
    <property type="entry name" value="HMG-box_TCF7-like"/>
    <property type="match status" value="1"/>
</dbReference>
<feature type="region of interest" description="Disordered" evidence="10">
    <location>
        <begin position="1"/>
        <end position="27"/>
    </location>
</feature>
<dbReference type="GO" id="GO:1990907">
    <property type="term" value="C:beta-catenin-TCF complex"/>
    <property type="evidence" value="ECO:0007669"/>
    <property type="project" value="TreeGrafter"/>
</dbReference>
<proteinExistence type="inferred from homology"/>
<dbReference type="PROSITE" id="PS50118">
    <property type="entry name" value="HMG_BOX_2"/>
    <property type="match status" value="1"/>
</dbReference>